<evidence type="ECO:0000256" key="1">
    <source>
        <dbReference type="SAM" id="Coils"/>
    </source>
</evidence>
<dbReference type="InterPro" id="IPR038588">
    <property type="entry name" value="XS_domain_sf"/>
</dbReference>
<dbReference type="GO" id="GO:0080188">
    <property type="term" value="P:gene silencing by siRNA-directed DNA methylation"/>
    <property type="evidence" value="ECO:0007669"/>
    <property type="project" value="InterPro"/>
</dbReference>
<feature type="domain" description="XS" evidence="2">
    <location>
        <begin position="143"/>
        <end position="264"/>
    </location>
</feature>
<dbReference type="Proteomes" id="UP001190700">
    <property type="component" value="Unassembled WGS sequence"/>
</dbReference>
<dbReference type="InterPro" id="IPR005380">
    <property type="entry name" value="XS_domain"/>
</dbReference>
<dbReference type="PANTHER" id="PTHR21596">
    <property type="entry name" value="RIBONUCLEASE P SUBUNIT P38"/>
    <property type="match status" value="1"/>
</dbReference>
<proteinExistence type="predicted"/>
<keyword evidence="1" id="KW-0175">Coiled coil</keyword>
<gene>
    <name evidence="4" type="ORF">CYMTET_34375</name>
</gene>
<dbReference type="Gene3D" id="3.30.70.2890">
    <property type="entry name" value="XS domain"/>
    <property type="match status" value="1"/>
</dbReference>
<evidence type="ECO:0000259" key="2">
    <source>
        <dbReference type="Pfam" id="PF03468"/>
    </source>
</evidence>
<evidence type="ECO:0000313" key="4">
    <source>
        <dbReference type="EMBL" id="KAK3256493.1"/>
    </source>
</evidence>
<dbReference type="Pfam" id="PF03469">
    <property type="entry name" value="XH"/>
    <property type="match status" value="1"/>
</dbReference>
<comment type="caution">
    <text evidence="4">The sequence shown here is derived from an EMBL/GenBank/DDBJ whole genome shotgun (WGS) entry which is preliminary data.</text>
</comment>
<evidence type="ECO:0000259" key="3">
    <source>
        <dbReference type="Pfam" id="PF03469"/>
    </source>
</evidence>
<dbReference type="AlphaFoldDB" id="A0AAE0FB80"/>
<dbReference type="InterPro" id="IPR005379">
    <property type="entry name" value="FDM1-5/IDN2_XH"/>
</dbReference>
<protein>
    <submittedName>
        <fullName evidence="4">Uncharacterized protein</fullName>
    </submittedName>
</protein>
<organism evidence="4 5">
    <name type="scientific">Cymbomonas tetramitiformis</name>
    <dbReference type="NCBI Taxonomy" id="36881"/>
    <lineage>
        <taxon>Eukaryota</taxon>
        <taxon>Viridiplantae</taxon>
        <taxon>Chlorophyta</taxon>
        <taxon>Pyramimonadophyceae</taxon>
        <taxon>Pyramimonadales</taxon>
        <taxon>Pyramimonadaceae</taxon>
        <taxon>Cymbomonas</taxon>
    </lineage>
</organism>
<accession>A0AAE0FB80</accession>
<feature type="domain" description="Factor of DNA methylation 1-5/IDN2" evidence="3">
    <location>
        <begin position="431"/>
        <end position="555"/>
    </location>
</feature>
<evidence type="ECO:0000313" key="5">
    <source>
        <dbReference type="Proteomes" id="UP001190700"/>
    </source>
</evidence>
<sequence>MLLSKLDDDIWQEFKALYENPVNMQNVSLAELMSAISQHFKERDVANRIHKMFESRQRILETVSKEGCEVVCCPFCAFSGKDISRLRQHARNFSKKNAAEHRGLFRYLEEKASAAKEKETNISELKGRQEIAAPLFSAVSTAEDAIVWPPVVIFANITCADEKELNEDGLISNDTLREKLGSCLAALGITSTKRSFMYYDCKGNSTDKAFVEFCADARAYWQADDLDKTMSLRRRGYQDYEEIGRSGRVDKEAYAWMASPADMHSLDRNRKRVKWCLVARSQVRDEVCKLGEAARKEIEVAMRDTERAQQELAKYLQDSIGAKREADLAHNELQSLKRRCTSVKEEAQQAKQELKVHQQLYEETQDLLQCVLYQERKLSDDQQAFYAACDAGILDGFITQYKTIGRIDLAIIKEVYKERFGTPPKKSGKSEEKQAFELCETLKAAIDAKLAPTAEQLADMDWGDSDKPWTPVKGRTNADGKREEYIDCSDSFLKSLEDEWGLKLASAVAKEAMLLHKYNTSGGYAFNRPWCVAENRIATPAEVVSELVKKLARSRGKK</sequence>
<dbReference type="PANTHER" id="PTHR21596:SF3">
    <property type="entry name" value="FACTOR OF DNA METHYLATION 1-RELATED"/>
    <property type="match status" value="1"/>
</dbReference>
<dbReference type="InterPro" id="IPR045177">
    <property type="entry name" value="FDM1-5/IDN2"/>
</dbReference>
<dbReference type="Pfam" id="PF03468">
    <property type="entry name" value="XS"/>
    <property type="match status" value="1"/>
</dbReference>
<reference evidence="4 5" key="1">
    <citation type="journal article" date="2015" name="Genome Biol. Evol.">
        <title>Comparative Genomics of a Bacterivorous Green Alga Reveals Evolutionary Causalities and Consequences of Phago-Mixotrophic Mode of Nutrition.</title>
        <authorList>
            <person name="Burns J.A."/>
            <person name="Paasch A."/>
            <person name="Narechania A."/>
            <person name="Kim E."/>
        </authorList>
    </citation>
    <scope>NUCLEOTIDE SEQUENCE [LARGE SCALE GENOMIC DNA]</scope>
    <source>
        <strain evidence="4 5">PLY_AMNH</strain>
    </source>
</reference>
<keyword evidence="5" id="KW-1185">Reference proteome</keyword>
<name>A0AAE0FB80_9CHLO</name>
<feature type="coiled-coil region" evidence="1">
    <location>
        <begin position="291"/>
        <end position="367"/>
    </location>
</feature>
<dbReference type="EMBL" id="LGRX02021612">
    <property type="protein sequence ID" value="KAK3256493.1"/>
    <property type="molecule type" value="Genomic_DNA"/>
</dbReference>